<sequence length="260" mass="28085">MKLLKKLFIAIGVLVLLLVGFTLYGIYEIDSLVKSGIEKYGSEAVKAQVSLGSVSVDLKKAQVTLKKLTVANPEGFKEKNAFYAGEVVIDLDENHLNTSKIIVQKVSIAAPTVTYEYSSKGDNLGILQNNAINYAKQVADSVGVDSAKSSEKSKLKILIKDVYLSDVSLLLRDSRLFDSSIKLPLPNIHMTKLGNADDGSDPSEVAGQLMNSLFGSTKKVVTESAPAALEQAGVQLKDAETTIKNTGNKIFKEIKNLFSN</sequence>
<name>A0A212T472_9BURK</name>
<dbReference type="EMBL" id="FYEX01000001">
    <property type="protein sequence ID" value="SNC60574.1"/>
    <property type="molecule type" value="Genomic_DNA"/>
</dbReference>
<keyword evidence="1" id="KW-1133">Transmembrane helix</keyword>
<protein>
    <recommendedName>
        <fullName evidence="4">AsmA family protein</fullName>
    </recommendedName>
</protein>
<dbReference type="AlphaFoldDB" id="A0A212T472"/>
<gene>
    <name evidence="2" type="ORF">SAMN06295916_0304</name>
</gene>
<evidence type="ECO:0000313" key="3">
    <source>
        <dbReference type="Proteomes" id="UP000197215"/>
    </source>
</evidence>
<keyword evidence="1" id="KW-0472">Membrane</keyword>
<keyword evidence="1" id="KW-0812">Transmembrane</keyword>
<feature type="transmembrane region" description="Helical" evidence="1">
    <location>
        <begin position="7"/>
        <end position="27"/>
    </location>
</feature>
<keyword evidence="3" id="KW-1185">Reference proteome</keyword>
<organism evidence="2 3">
    <name type="scientific">Polynucleobacter victoriensis</name>
    <dbReference type="NCBI Taxonomy" id="2049319"/>
    <lineage>
        <taxon>Bacteria</taxon>
        <taxon>Pseudomonadati</taxon>
        <taxon>Pseudomonadota</taxon>
        <taxon>Betaproteobacteria</taxon>
        <taxon>Burkholderiales</taxon>
        <taxon>Burkholderiaceae</taxon>
        <taxon>Polynucleobacter</taxon>
    </lineage>
</organism>
<accession>A0A212T472</accession>
<evidence type="ECO:0000313" key="2">
    <source>
        <dbReference type="EMBL" id="SNC60574.1"/>
    </source>
</evidence>
<proteinExistence type="predicted"/>
<evidence type="ECO:0000256" key="1">
    <source>
        <dbReference type="SAM" id="Phobius"/>
    </source>
</evidence>
<dbReference type="OrthoDB" id="9810976at2"/>
<dbReference type="Proteomes" id="UP000197215">
    <property type="component" value="Unassembled WGS sequence"/>
</dbReference>
<dbReference type="RefSeq" id="WP_088812149.1">
    <property type="nucleotide sequence ID" value="NZ_FYEX01000001.1"/>
</dbReference>
<evidence type="ECO:0008006" key="4">
    <source>
        <dbReference type="Google" id="ProtNLM"/>
    </source>
</evidence>
<reference evidence="2 3" key="1">
    <citation type="submission" date="2017-06" db="EMBL/GenBank/DDBJ databases">
        <authorList>
            <person name="Kim H.J."/>
            <person name="Triplett B.A."/>
        </authorList>
    </citation>
    <scope>NUCLEOTIDE SEQUENCE [LARGE SCALE GENOMIC DNA]</scope>
    <source>
        <strain evidence="2 3">MWH-VicM1</strain>
    </source>
</reference>